<feature type="domain" description="DH" evidence="9">
    <location>
        <begin position="33"/>
        <end position="234"/>
    </location>
</feature>
<evidence type="ECO:0000256" key="6">
    <source>
        <dbReference type="ARBA" id="ARBA00022771"/>
    </source>
</evidence>
<keyword evidence="7" id="KW-0862">Zinc</keyword>
<evidence type="ECO:0000256" key="2">
    <source>
        <dbReference type="ARBA" id="ARBA00022490"/>
    </source>
</evidence>
<keyword evidence="6" id="KW-0863">Zinc-finger</keyword>
<dbReference type="STRING" id="61819.ENSACIP00000007880"/>
<dbReference type="PANTHER" id="PTHR13944:SF18">
    <property type="entry name" value="A-KINASE ANCHOR PROTEIN 13"/>
    <property type="match status" value="1"/>
</dbReference>
<dbReference type="PROSITE" id="PS50010">
    <property type="entry name" value="DH_2"/>
    <property type="match status" value="1"/>
</dbReference>
<dbReference type="Ensembl" id="ENSACIT00000008112.1">
    <property type="protein sequence ID" value="ENSACIP00000007880.1"/>
    <property type="gene ID" value="ENSACIG00000006167.1"/>
</dbReference>
<evidence type="ECO:0000256" key="3">
    <source>
        <dbReference type="ARBA" id="ARBA00022553"/>
    </source>
</evidence>
<keyword evidence="8" id="KW-0175">Coiled coil</keyword>
<reference evidence="10" key="2">
    <citation type="submission" date="2025-09" db="UniProtKB">
        <authorList>
            <consortium name="Ensembl"/>
        </authorList>
    </citation>
    <scope>IDENTIFICATION</scope>
</reference>
<dbReference type="PANTHER" id="PTHR13944">
    <property type="entry name" value="AGAP007712-PA"/>
    <property type="match status" value="1"/>
</dbReference>
<dbReference type="GO" id="GO:0005078">
    <property type="term" value="F:MAP-kinase scaffold activity"/>
    <property type="evidence" value="ECO:0007669"/>
    <property type="project" value="TreeGrafter"/>
</dbReference>
<keyword evidence="3" id="KW-0597">Phosphoprotein</keyword>
<dbReference type="GO" id="GO:0043123">
    <property type="term" value="P:positive regulation of canonical NF-kappaB signal transduction"/>
    <property type="evidence" value="ECO:0007669"/>
    <property type="project" value="TreeGrafter"/>
</dbReference>
<dbReference type="GO" id="GO:0008270">
    <property type="term" value="F:zinc ion binding"/>
    <property type="evidence" value="ECO:0007669"/>
    <property type="project" value="UniProtKB-KW"/>
</dbReference>
<dbReference type="OMA" id="NFLICSI"/>
<dbReference type="Pfam" id="PF00621">
    <property type="entry name" value="RhoGEF"/>
    <property type="match status" value="1"/>
</dbReference>
<dbReference type="GO" id="GO:0005085">
    <property type="term" value="F:guanyl-nucleotide exchange factor activity"/>
    <property type="evidence" value="ECO:0007669"/>
    <property type="project" value="UniProtKB-KW"/>
</dbReference>
<evidence type="ECO:0000313" key="10">
    <source>
        <dbReference type="Ensembl" id="ENSACIP00000007880.1"/>
    </source>
</evidence>
<dbReference type="SMART" id="SM00325">
    <property type="entry name" value="RhoGEF"/>
    <property type="match status" value="1"/>
</dbReference>
<protein>
    <recommendedName>
        <fullName evidence="9">DH domain-containing protein</fullName>
    </recommendedName>
</protein>
<dbReference type="GeneTree" id="ENSGT00940000154146"/>
<dbReference type="GO" id="GO:0016020">
    <property type="term" value="C:membrane"/>
    <property type="evidence" value="ECO:0007669"/>
    <property type="project" value="TreeGrafter"/>
</dbReference>
<reference evidence="10" key="1">
    <citation type="submission" date="2025-08" db="UniProtKB">
        <authorList>
            <consortium name="Ensembl"/>
        </authorList>
    </citation>
    <scope>IDENTIFICATION</scope>
</reference>
<dbReference type="InterPro" id="IPR051632">
    <property type="entry name" value="Rho_GEF"/>
</dbReference>
<dbReference type="InterPro" id="IPR000219">
    <property type="entry name" value="DH_dom"/>
</dbReference>
<organism evidence="10 11">
    <name type="scientific">Amphilophus citrinellus</name>
    <name type="common">Midas cichlid</name>
    <name type="synonym">Cichlasoma citrinellum</name>
    <dbReference type="NCBI Taxonomy" id="61819"/>
    <lineage>
        <taxon>Eukaryota</taxon>
        <taxon>Metazoa</taxon>
        <taxon>Chordata</taxon>
        <taxon>Craniata</taxon>
        <taxon>Vertebrata</taxon>
        <taxon>Euteleostomi</taxon>
        <taxon>Actinopterygii</taxon>
        <taxon>Neopterygii</taxon>
        <taxon>Teleostei</taxon>
        <taxon>Neoteleostei</taxon>
        <taxon>Acanthomorphata</taxon>
        <taxon>Ovalentaria</taxon>
        <taxon>Cichlomorphae</taxon>
        <taxon>Cichliformes</taxon>
        <taxon>Cichlidae</taxon>
        <taxon>New World cichlids</taxon>
        <taxon>Cichlasomatinae</taxon>
        <taxon>Heroini</taxon>
        <taxon>Amphilophus</taxon>
    </lineage>
</organism>
<evidence type="ECO:0000256" key="1">
    <source>
        <dbReference type="ARBA" id="ARBA00004496"/>
    </source>
</evidence>
<evidence type="ECO:0000313" key="11">
    <source>
        <dbReference type="Proteomes" id="UP000261340"/>
    </source>
</evidence>
<dbReference type="AlphaFoldDB" id="A0A3Q0RGC4"/>
<keyword evidence="2" id="KW-0963">Cytoplasm</keyword>
<dbReference type="SUPFAM" id="SSF48065">
    <property type="entry name" value="DBL homology domain (DH-domain)"/>
    <property type="match status" value="1"/>
</dbReference>
<dbReference type="GO" id="GO:0015629">
    <property type="term" value="C:actin cytoskeleton"/>
    <property type="evidence" value="ECO:0007669"/>
    <property type="project" value="TreeGrafter"/>
</dbReference>
<dbReference type="GO" id="GO:0035023">
    <property type="term" value="P:regulation of Rho protein signal transduction"/>
    <property type="evidence" value="ECO:0007669"/>
    <property type="project" value="TreeGrafter"/>
</dbReference>
<proteinExistence type="predicted"/>
<name>A0A3Q0RGC4_AMPCI</name>
<dbReference type="FunFam" id="1.20.900.10:FF:000004">
    <property type="entry name" value="Rho guanine nucleotide exchange factor 2"/>
    <property type="match status" value="1"/>
</dbReference>
<dbReference type="InterPro" id="IPR035899">
    <property type="entry name" value="DBL_dom_sf"/>
</dbReference>
<keyword evidence="11" id="KW-1185">Reference proteome</keyword>
<dbReference type="Proteomes" id="UP000261340">
    <property type="component" value="Unplaced"/>
</dbReference>
<accession>A0A3Q0RGC4</accession>
<sequence>MEFEHDIKYLEADSWSGMVDKKFLKTLKKDEIKRQDVIYELYQTEAHHVRTLKIMSEVYYKGLQKELQLDAQTLKKIFPVLDELGEMHTEFLSLLLDRKRAASAERQNSNNFLICSIGDVLVKQFSGCSSVRMKKIYGKFCSRHNEAVNLYKELHAKDKRFQAFIKKTMSSSVVRRLSIPECILLVTQRITKYPVLIQRILQHTRGKSEDPQQRVFHSARVRHIHQCVKVIKEFCVLPDLRCNTRCLVSFENLFLAISSLHIFVLLSAVSHDSPVQSFPSSSLRWRKGRGRRVTGPAQD</sequence>
<evidence type="ECO:0000256" key="8">
    <source>
        <dbReference type="ARBA" id="ARBA00023054"/>
    </source>
</evidence>
<dbReference type="Gene3D" id="1.20.900.10">
    <property type="entry name" value="Dbl homology (DH) domain"/>
    <property type="match status" value="1"/>
</dbReference>
<keyword evidence="5" id="KW-0479">Metal-binding</keyword>
<evidence type="ECO:0000256" key="7">
    <source>
        <dbReference type="ARBA" id="ARBA00022833"/>
    </source>
</evidence>
<keyword evidence="4" id="KW-0344">Guanine-nucleotide releasing factor</keyword>
<dbReference type="GO" id="GO:0071875">
    <property type="term" value="P:adrenergic receptor signaling pathway"/>
    <property type="evidence" value="ECO:0007669"/>
    <property type="project" value="TreeGrafter"/>
</dbReference>
<evidence type="ECO:0000259" key="9">
    <source>
        <dbReference type="PROSITE" id="PS50010"/>
    </source>
</evidence>
<evidence type="ECO:0000256" key="4">
    <source>
        <dbReference type="ARBA" id="ARBA00022658"/>
    </source>
</evidence>
<evidence type="ECO:0000256" key="5">
    <source>
        <dbReference type="ARBA" id="ARBA00022723"/>
    </source>
</evidence>
<dbReference type="CDD" id="cd00160">
    <property type="entry name" value="RhoGEF"/>
    <property type="match status" value="1"/>
</dbReference>
<comment type="subcellular location">
    <subcellularLocation>
        <location evidence="1">Cytoplasm</location>
    </subcellularLocation>
</comment>
<dbReference type="GO" id="GO:0005737">
    <property type="term" value="C:cytoplasm"/>
    <property type="evidence" value="ECO:0007669"/>
    <property type="project" value="UniProtKB-SubCell"/>
</dbReference>